<organism evidence="2 3">
    <name type="scientific">Trifolium medium</name>
    <dbReference type="NCBI Taxonomy" id="97028"/>
    <lineage>
        <taxon>Eukaryota</taxon>
        <taxon>Viridiplantae</taxon>
        <taxon>Streptophyta</taxon>
        <taxon>Embryophyta</taxon>
        <taxon>Tracheophyta</taxon>
        <taxon>Spermatophyta</taxon>
        <taxon>Magnoliopsida</taxon>
        <taxon>eudicotyledons</taxon>
        <taxon>Gunneridae</taxon>
        <taxon>Pentapetalae</taxon>
        <taxon>rosids</taxon>
        <taxon>fabids</taxon>
        <taxon>Fabales</taxon>
        <taxon>Fabaceae</taxon>
        <taxon>Papilionoideae</taxon>
        <taxon>50 kb inversion clade</taxon>
        <taxon>NPAAA clade</taxon>
        <taxon>Hologalegina</taxon>
        <taxon>IRL clade</taxon>
        <taxon>Trifolieae</taxon>
        <taxon>Trifolium</taxon>
    </lineage>
</organism>
<dbReference type="Proteomes" id="UP000265520">
    <property type="component" value="Unassembled WGS sequence"/>
</dbReference>
<protein>
    <submittedName>
        <fullName evidence="2">Uncharacterized protein</fullName>
    </submittedName>
</protein>
<name>A0A392R5R9_9FABA</name>
<evidence type="ECO:0000313" key="2">
    <source>
        <dbReference type="EMBL" id="MCI31941.1"/>
    </source>
</evidence>
<feature type="compositionally biased region" description="Basic and acidic residues" evidence="1">
    <location>
        <begin position="7"/>
        <end position="24"/>
    </location>
</feature>
<dbReference type="EMBL" id="LXQA010191327">
    <property type="protein sequence ID" value="MCI31941.1"/>
    <property type="molecule type" value="Genomic_DNA"/>
</dbReference>
<comment type="caution">
    <text evidence="2">The sequence shown here is derived from an EMBL/GenBank/DDBJ whole genome shotgun (WGS) entry which is preliminary data.</text>
</comment>
<dbReference type="AlphaFoldDB" id="A0A392R5R9"/>
<reference evidence="2 3" key="1">
    <citation type="journal article" date="2018" name="Front. Plant Sci.">
        <title>Red Clover (Trifolium pratense) and Zigzag Clover (T. medium) - A Picture of Genomic Similarities and Differences.</title>
        <authorList>
            <person name="Dluhosova J."/>
            <person name="Istvanek J."/>
            <person name="Nedelnik J."/>
            <person name="Repkova J."/>
        </authorList>
    </citation>
    <scope>NUCLEOTIDE SEQUENCE [LARGE SCALE GENOMIC DNA]</scope>
    <source>
        <strain evidence="3">cv. 10/8</strain>
        <tissue evidence="2">Leaf</tissue>
    </source>
</reference>
<feature type="non-terminal residue" evidence="2">
    <location>
        <position position="1"/>
    </location>
</feature>
<evidence type="ECO:0000256" key="1">
    <source>
        <dbReference type="SAM" id="MobiDB-lite"/>
    </source>
</evidence>
<feature type="region of interest" description="Disordered" evidence="1">
    <location>
        <begin position="1"/>
        <end position="24"/>
    </location>
</feature>
<accession>A0A392R5R9</accession>
<evidence type="ECO:0000313" key="3">
    <source>
        <dbReference type="Proteomes" id="UP000265520"/>
    </source>
</evidence>
<keyword evidence="3" id="KW-1185">Reference proteome</keyword>
<proteinExistence type="predicted"/>
<sequence>AQVLDETSARMEEEEKIRKDPKMQGKTRVEMGLNEFTGTVIKSVLAGLEITISRAHIAKILGIEDYGKRISDYKSDVYYRQSIRKELYTVEQSAGKANCM</sequence>
<feature type="non-terminal residue" evidence="2">
    <location>
        <position position="100"/>
    </location>
</feature>